<dbReference type="AlphaFoldDB" id="A0A9P0CH53"/>
<dbReference type="PROSITE" id="PS51194">
    <property type="entry name" value="HELICASE_CTER"/>
    <property type="match status" value="1"/>
</dbReference>
<evidence type="ECO:0000256" key="8">
    <source>
        <dbReference type="ARBA" id="ARBA00047984"/>
    </source>
</evidence>
<evidence type="ECO:0000256" key="11">
    <source>
        <dbReference type="SAM" id="MobiDB-lite"/>
    </source>
</evidence>
<dbReference type="InterPro" id="IPR027417">
    <property type="entry name" value="P-loop_NTPase"/>
</dbReference>
<evidence type="ECO:0000256" key="9">
    <source>
        <dbReference type="PROSITE-ProRule" id="PRU00552"/>
    </source>
</evidence>
<gene>
    <name evidence="15" type="ORF">PSYICH_LOCUS380</name>
</gene>
<dbReference type="GO" id="GO:0031047">
    <property type="term" value="P:regulatory ncRNA-mediated gene silencing"/>
    <property type="evidence" value="ECO:0007669"/>
    <property type="project" value="UniProtKB-ARBA"/>
</dbReference>
<name>A0A9P0CH53_9CUCU</name>
<dbReference type="SUPFAM" id="SSF52540">
    <property type="entry name" value="P-loop containing nucleoside triphosphate hydrolases"/>
    <property type="match status" value="1"/>
</dbReference>
<feature type="compositionally biased region" description="Basic and acidic residues" evidence="11">
    <location>
        <begin position="59"/>
        <end position="87"/>
    </location>
</feature>
<evidence type="ECO:0000256" key="2">
    <source>
        <dbReference type="ARBA" id="ARBA00022741"/>
    </source>
</evidence>
<proteinExistence type="inferred from homology"/>
<dbReference type="OrthoDB" id="196131at2759"/>
<evidence type="ECO:0000256" key="5">
    <source>
        <dbReference type="ARBA" id="ARBA00022840"/>
    </source>
</evidence>
<dbReference type="FunFam" id="3.40.50.300:FF:000160">
    <property type="entry name" value="ATP-dependent RNA helicase DDX3X"/>
    <property type="match status" value="1"/>
</dbReference>
<feature type="compositionally biased region" description="Gly residues" evidence="11">
    <location>
        <begin position="655"/>
        <end position="664"/>
    </location>
</feature>
<organism evidence="15 16">
    <name type="scientific">Psylliodes chrysocephalus</name>
    <dbReference type="NCBI Taxonomy" id="3402493"/>
    <lineage>
        <taxon>Eukaryota</taxon>
        <taxon>Metazoa</taxon>
        <taxon>Ecdysozoa</taxon>
        <taxon>Arthropoda</taxon>
        <taxon>Hexapoda</taxon>
        <taxon>Insecta</taxon>
        <taxon>Pterygota</taxon>
        <taxon>Neoptera</taxon>
        <taxon>Endopterygota</taxon>
        <taxon>Coleoptera</taxon>
        <taxon>Polyphaga</taxon>
        <taxon>Cucujiformia</taxon>
        <taxon>Chrysomeloidea</taxon>
        <taxon>Chrysomelidae</taxon>
        <taxon>Galerucinae</taxon>
        <taxon>Alticini</taxon>
        <taxon>Psylliodes</taxon>
    </lineage>
</organism>
<comment type="catalytic activity">
    <reaction evidence="8">
        <text>ATP + H2O = ADP + phosphate + H(+)</text>
        <dbReference type="Rhea" id="RHEA:13065"/>
        <dbReference type="ChEBI" id="CHEBI:15377"/>
        <dbReference type="ChEBI" id="CHEBI:15378"/>
        <dbReference type="ChEBI" id="CHEBI:30616"/>
        <dbReference type="ChEBI" id="CHEBI:43474"/>
        <dbReference type="ChEBI" id="CHEBI:456216"/>
        <dbReference type="EC" id="3.6.4.13"/>
    </reaction>
</comment>
<reference evidence="15" key="1">
    <citation type="submission" date="2022-01" db="EMBL/GenBank/DDBJ databases">
        <authorList>
            <person name="King R."/>
        </authorList>
    </citation>
    <scope>NUCLEOTIDE SEQUENCE</scope>
</reference>
<feature type="domain" description="Helicase ATP-binding" evidence="12">
    <location>
        <begin position="276"/>
        <end position="462"/>
    </location>
</feature>
<keyword evidence="2 10" id="KW-0547">Nucleotide-binding</keyword>
<dbReference type="GO" id="GO:0003723">
    <property type="term" value="F:RNA binding"/>
    <property type="evidence" value="ECO:0007669"/>
    <property type="project" value="UniProtKB-KW"/>
</dbReference>
<dbReference type="Pfam" id="PF00271">
    <property type="entry name" value="Helicase_C"/>
    <property type="match status" value="1"/>
</dbReference>
<dbReference type="FunFam" id="3.40.50.300:FF:000008">
    <property type="entry name" value="ATP-dependent RNA helicase RhlB"/>
    <property type="match status" value="1"/>
</dbReference>
<feature type="region of interest" description="Disordered" evidence="11">
    <location>
        <begin position="1"/>
        <end position="211"/>
    </location>
</feature>
<feature type="compositionally biased region" description="Basic and acidic residues" evidence="11">
    <location>
        <begin position="114"/>
        <end position="161"/>
    </location>
</feature>
<dbReference type="CDD" id="cd18051">
    <property type="entry name" value="DEADc_DDX3"/>
    <property type="match status" value="1"/>
</dbReference>
<dbReference type="InterPro" id="IPR001650">
    <property type="entry name" value="Helicase_C-like"/>
</dbReference>
<sequence length="735" mass="81115">MSNAPNQNGSGLEQQFAGLDLQSRSSSSSGRYVPPHLRNKQSQQPQQQQPSEGSGGGNFEKDRYDRERSDNNRDRDRGGPDSRDRGGSRGGSSKNFGRDRDNRAGDFSSFNTRNRRDNQNGDDRNDRNDWSSGRNNDRDRDRNNDLQPRNDRWQEPERSSRGSDGGGGGGGGSRWNDNAGSGGGGGRRNDSRRGVSNENDWTVPTARDERTEADLFGTGNTGINFSKYEDIPVEATGDKVPTHIASFEEVQLTELIRTNISMARYDSPTPVQKYAIPIIIGKRDLMACAQTGSGKTAAFLVPILNQMFENGPPNIQHGRSRRKQFPLGLVLAPTRELATQIYDESKKFAYRSRVRPCVVYGGAYVGDQMRELERGCHLLVATPGRLLDMIDRGRIGLDYCRYLVLDEADRMLDMGFEVQIRRIVEKETMPKTGDRQTLMFSATFPSPIQMLARDFLDNYIFLAVGRVGSTSENITQKVVWVEEHDKRSFLLDLLNVADLQQPSAESLTLVFVETKKGADSLEEFLHNEGYPVTSIHGDRTQREREDALRQFRSGNTPILVATAVAARGLDIPHVKHVINFDLPSDIEEYVHRIGRTGRMGNLGLATSFFNDRNRNLATGLMDLLVEAKQEYPSWLEGVSQDGRVPSGANRRGGKGRYGSGGGSSFGSRDYRQQSGGGGGGGSGGGSRGPPQRSSGGGYGNNGYGNGSSHYGGMDRGSNFGGNYNNSNSRDDWWEN</sequence>
<evidence type="ECO:0000256" key="7">
    <source>
        <dbReference type="ARBA" id="ARBA00024358"/>
    </source>
</evidence>
<evidence type="ECO:0000259" key="12">
    <source>
        <dbReference type="PROSITE" id="PS51192"/>
    </source>
</evidence>
<dbReference type="SMART" id="SM00490">
    <property type="entry name" value="HELICc"/>
    <property type="match status" value="1"/>
</dbReference>
<dbReference type="GO" id="GO:0005524">
    <property type="term" value="F:ATP binding"/>
    <property type="evidence" value="ECO:0007669"/>
    <property type="project" value="UniProtKB-KW"/>
</dbReference>
<dbReference type="Gene3D" id="3.40.50.300">
    <property type="entry name" value="P-loop containing nucleotide triphosphate hydrolases"/>
    <property type="match status" value="2"/>
</dbReference>
<feature type="compositionally biased region" description="Polar residues" evidence="11">
    <location>
        <begin position="1"/>
        <end position="13"/>
    </location>
</feature>
<feature type="compositionally biased region" description="Gly residues" evidence="11">
    <location>
        <begin position="674"/>
        <end position="687"/>
    </location>
</feature>
<keyword evidence="3 10" id="KW-0378">Hydrolase</keyword>
<feature type="domain" description="Helicase C-terminal" evidence="13">
    <location>
        <begin position="473"/>
        <end position="639"/>
    </location>
</feature>
<feature type="compositionally biased region" description="Gly residues" evidence="11">
    <location>
        <begin position="694"/>
        <end position="705"/>
    </location>
</feature>
<dbReference type="PANTHER" id="PTHR47958">
    <property type="entry name" value="ATP-DEPENDENT RNA HELICASE DBP3"/>
    <property type="match status" value="1"/>
</dbReference>
<dbReference type="GO" id="GO:0003724">
    <property type="term" value="F:RNA helicase activity"/>
    <property type="evidence" value="ECO:0007669"/>
    <property type="project" value="UniProtKB-EC"/>
</dbReference>
<dbReference type="Pfam" id="PF00270">
    <property type="entry name" value="DEAD"/>
    <property type="match status" value="1"/>
</dbReference>
<dbReference type="SMART" id="SM00487">
    <property type="entry name" value="DEXDc"/>
    <property type="match status" value="1"/>
</dbReference>
<evidence type="ECO:0000256" key="6">
    <source>
        <dbReference type="ARBA" id="ARBA00022884"/>
    </source>
</evidence>
<dbReference type="EMBL" id="OV651813">
    <property type="protein sequence ID" value="CAH1098567.1"/>
    <property type="molecule type" value="Genomic_DNA"/>
</dbReference>
<evidence type="ECO:0000256" key="4">
    <source>
        <dbReference type="ARBA" id="ARBA00022806"/>
    </source>
</evidence>
<keyword evidence="16" id="KW-1185">Reference proteome</keyword>
<evidence type="ECO:0000256" key="10">
    <source>
        <dbReference type="RuleBase" id="RU000492"/>
    </source>
</evidence>
<dbReference type="InterPro" id="IPR011545">
    <property type="entry name" value="DEAD/DEAH_box_helicase_dom"/>
</dbReference>
<feature type="compositionally biased region" description="Gly residues" evidence="11">
    <location>
        <begin position="163"/>
        <end position="173"/>
    </location>
</feature>
<dbReference type="GO" id="GO:0016787">
    <property type="term" value="F:hydrolase activity"/>
    <property type="evidence" value="ECO:0007669"/>
    <property type="project" value="UniProtKB-KW"/>
</dbReference>
<dbReference type="Proteomes" id="UP001153636">
    <property type="component" value="Chromosome 1"/>
</dbReference>
<dbReference type="InterPro" id="IPR000629">
    <property type="entry name" value="RNA-helicase_DEAD-box_CS"/>
</dbReference>
<dbReference type="PROSITE" id="PS00039">
    <property type="entry name" value="DEAD_ATP_HELICASE"/>
    <property type="match status" value="1"/>
</dbReference>
<evidence type="ECO:0000256" key="3">
    <source>
        <dbReference type="ARBA" id="ARBA00022801"/>
    </source>
</evidence>
<evidence type="ECO:0000313" key="16">
    <source>
        <dbReference type="Proteomes" id="UP001153636"/>
    </source>
</evidence>
<dbReference type="EC" id="3.6.4.13" evidence="1"/>
<comment type="similarity">
    <text evidence="7">Belongs to the DEAD box helicase family. DDX3/DED1 subfamily.</text>
</comment>
<accession>A0A9P0CH53</accession>
<feature type="compositionally biased region" description="Low complexity" evidence="11">
    <location>
        <begin position="706"/>
        <end position="727"/>
    </location>
</feature>
<dbReference type="InterPro" id="IPR014014">
    <property type="entry name" value="RNA_helicase_DEAD_Q_motif"/>
</dbReference>
<dbReference type="PROSITE" id="PS51195">
    <property type="entry name" value="Q_MOTIF"/>
    <property type="match status" value="1"/>
</dbReference>
<protein>
    <recommendedName>
        <fullName evidence="1">RNA helicase</fullName>
        <ecNumber evidence="1">3.6.4.13</ecNumber>
    </recommendedName>
</protein>
<evidence type="ECO:0000259" key="13">
    <source>
        <dbReference type="PROSITE" id="PS51194"/>
    </source>
</evidence>
<feature type="short sequence motif" description="Q motif" evidence="9">
    <location>
        <begin position="245"/>
        <end position="273"/>
    </location>
</feature>
<evidence type="ECO:0000313" key="15">
    <source>
        <dbReference type="EMBL" id="CAH1098567.1"/>
    </source>
</evidence>
<keyword evidence="4 10" id="KW-0347">Helicase</keyword>
<keyword evidence="6" id="KW-0694">RNA-binding</keyword>
<dbReference type="InterPro" id="IPR014001">
    <property type="entry name" value="Helicase_ATP-bd"/>
</dbReference>
<dbReference type="PROSITE" id="PS51192">
    <property type="entry name" value="HELICASE_ATP_BIND_1"/>
    <property type="match status" value="1"/>
</dbReference>
<feature type="region of interest" description="Disordered" evidence="11">
    <location>
        <begin position="636"/>
        <end position="735"/>
    </location>
</feature>
<feature type="domain" description="DEAD-box RNA helicase Q" evidence="14">
    <location>
        <begin position="245"/>
        <end position="273"/>
    </location>
</feature>
<keyword evidence="5 10" id="KW-0067">ATP-binding</keyword>
<evidence type="ECO:0000259" key="14">
    <source>
        <dbReference type="PROSITE" id="PS51195"/>
    </source>
</evidence>
<feature type="compositionally biased region" description="Low complexity" evidence="11">
    <location>
        <begin position="41"/>
        <end position="51"/>
    </location>
</feature>
<dbReference type="CDD" id="cd18787">
    <property type="entry name" value="SF2_C_DEAD"/>
    <property type="match status" value="1"/>
</dbReference>
<evidence type="ECO:0000256" key="1">
    <source>
        <dbReference type="ARBA" id="ARBA00012552"/>
    </source>
</evidence>